<dbReference type="OrthoDB" id="21467at2759"/>
<evidence type="ECO:0000256" key="2">
    <source>
        <dbReference type="ARBA" id="ARBA00022884"/>
    </source>
</evidence>
<evidence type="ECO:0000313" key="9">
    <source>
        <dbReference type="WBParaSite" id="TTAC_0000002601-mRNA-1"/>
    </source>
</evidence>
<evidence type="ECO:0000313" key="8">
    <source>
        <dbReference type="Proteomes" id="UP000274429"/>
    </source>
</evidence>
<keyword evidence="3" id="KW-0539">Nucleus</keyword>
<keyword evidence="8" id="KW-1185">Reference proteome</keyword>
<reference evidence="7 8" key="2">
    <citation type="submission" date="2018-11" db="EMBL/GenBank/DDBJ databases">
        <authorList>
            <consortium name="Pathogen Informatics"/>
        </authorList>
    </citation>
    <scope>NUCLEOTIDE SEQUENCE [LARGE SCALE GENOMIC DNA]</scope>
</reference>
<dbReference type="SMART" id="SM00360">
    <property type="entry name" value="RRM"/>
    <property type="match status" value="1"/>
</dbReference>
<dbReference type="InterPro" id="IPR035979">
    <property type="entry name" value="RBD_domain_sf"/>
</dbReference>
<dbReference type="Proteomes" id="UP000274429">
    <property type="component" value="Unassembled WGS sequence"/>
</dbReference>
<dbReference type="PROSITE" id="PS50102">
    <property type="entry name" value="RRM"/>
    <property type="match status" value="1"/>
</dbReference>
<dbReference type="STRING" id="6205.A0A0R3WHK6"/>
<dbReference type="WBParaSite" id="TTAC_0000002601-mRNA-1">
    <property type="protein sequence ID" value="TTAC_0000002601-mRNA-1"/>
    <property type="gene ID" value="TTAC_0000002601"/>
</dbReference>
<keyword evidence="5" id="KW-0175">Coiled coil</keyword>
<evidence type="ECO:0000259" key="6">
    <source>
        <dbReference type="PROSITE" id="PS50102"/>
    </source>
</evidence>
<dbReference type="Gene3D" id="3.30.70.330">
    <property type="match status" value="1"/>
</dbReference>
<evidence type="ECO:0000256" key="5">
    <source>
        <dbReference type="SAM" id="Coils"/>
    </source>
</evidence>
<dbReference type="InterPro" id="IPR012677">
    <property type="entry name" value="Nucleotide-bd_a/b_plait_sf"/>
</dbReference>
<dbReference type="PANTHER" id="PTHR46754">
    <property type="entry name" value="MKI67 FHA DOMAIN-INTERACTING NUCLEOLAR PHOSPHOPROTEIN"/>
    <property type="match status" value="1"/>
</dbReference>
<accession>A0A0R3WHK6</accession>
<evidence type="ECO:0000256" key="3">
    <source>
        <dbReference type="ARBA" id="ARBA00023242"/>
    </source>
</evidence>
<feature type="domain" description="RRM" evidence="6">
    <location>
        <begin position="26"/>
        <end position="108"/>
    </location>
</feature>
<dbReference type="InterPro" id="IPR000504">
    <property type="entry name" value="RRM_dom"/>
</dbReference>
<dbReference type="AlphaFoldDB" id="A0A0R3WHK6"/>
<organism evidence="9">
    <name type="scientific">Hydatigena taeniaeformis</name>
    <name type="common">Feline tapeworm</name>
    <name type="synonym">Taenia taeniaeformis</name>
    <dbReference type="NCBI Taxonomy" id="6205"/>
    <lineage>
        <taxon>Eukaryota</taxon>
        <taxon>Metazoa</taxon>
        <taxon>Spiralia</taxon>
        <taxon>Lophotrochozoa</taxon>
        <taxon>Platyhelminthes</taxon>
        <taxon>Cestoda</taxon>
        <taxon>Eucestoda</taxon>
        <taxon>Cyclophyllidea</taxon>
        <taxon>Taeniidae</taxon>
        <taxon>Hydatigera</taxon>
    </lineage>
</organism>
<comment type="subcellular location">
    <subcellularLocation>
        <location evidence="1">Nucleus</location>
        <location evidence="1">Nucleolus</location>
    </subcellularLocation>
</comment>
<evidence type="ECO:0000256" key="1">
    <source>
        <dbReference type="ARBA" id="ARBA00004604"/>
    </source>
</evidence>
<proteinExistence type="predicted"/>
<reference evidence="9" key="1">
    <citation type="submission" date="2017-02" db="UniProtKB">
        <authorList>
            <consortium name="WormBaseParasite"/>
        </authorList>
    </citation>
    <scope>IDENTIFICATION</scope>
</reference>
<feature type="coiled-coil region" evidence="5">
    <location>
        <begin position="128"/>
        <end position="155"/>
    </location>
</feature>
<dbReference type="SUPFAM" id="SSF54928">
    <property type="entry name" value="RNA-binding domain, RBD"/>
    <property type="match status" value="1"/>
</dbReference>
<sequence>MSSTCSSRVSVRKNSGVRLRKSDIYSALKISHLPKHFEEKQLREYFAQFGTVYGVHLPRSRKTLNAKDQAFILVDKEIASIIASTVHNVLNFNKIMKCQILDTYYPRWFRRTPPPVSTVELEKRRRLKSTVKQTRDASKRRMKNLRNRVAALKKLAPAFQLNVFNGAPTPAPSSN</sequence>
<gene>
    <name evidence="7" type="ORF">TTAC_LOCUS27</name>
</gene>
<evidence type="ECO:0000256" key="4">
    <source>
        <dbReference type="PROSITE-ProRule" id="PRU00176"/>
    </source>
</evidence>
<protein>
    <submittedName>
        <fullName evidence="9">RRM domain-containing protein</fullName>
    </submittedName>
</protein>
<dbReference type="Pfam" id="PF00076">
    <property type="entry name" value="RRM_1"/>
    <property type="match status" value="1"/>
</dbReference>
<evidence type="ECO:0000313" key="7">
    <source>
        <dbReference type="EMBL" id="VDM15642.1"/>
    </source>
</evidence>
<keyword evidence="2 4" id="KW-0694">RNA-binding</keyword>
<dbReference type="EMBL" id="UYWX01000002">
    <property type="protein sequence ID" value="VDM15642.1"/>
    <property type="molecule type" value="Genomic_DNA"/>
</dbReference>
<dbReference type="GO" id="GO:0005730">
    <property type="term" value="C:nucleolus"/>
    <property type="evidence" value="ECO:0007669"/>
    <property type="project" value="UniProtKB-SubCell"/>
</dbReference>
<dbReference type="GO" id="GO:0003723">
    <property type="term" value="F:RNA binding"/>
    <property type="evidence" value="ECO:0007669"/>
    <property type="project" value="UniProtKB-UniRule"/>
</dbReference>
<name>A0A0R3WHK6_HYDTA</name>